<dbReference type="SUPFAM" id="SSF57414">
    <property type="entry name" value="Hairpin loop containing domain-like"/>
    <property type="match status" value="1"/>
</dbReference>
<dbReference type="Pfam" id="PF00024">
    <property type="entry name" value="PAN_1"/>
    <property type="match status" value="1"/>
</dbReference>
<sequence>MEYVVSIHACDNGAFLGELKLGYFLPRSAFTTKYQVSPYQCAIECHLRIQRCKSFNYRRSAFSCQLCEEDAGSEGNNHQSKDGSIHSNIDTWKNLRIQ</sequence>
<dbReference type="EMBL" id="JBJQND010000001">
    <property type="protein sequence ID" value="KAL3889579.1"/>
    <property type="molecule type" value="Genomic_DNA"/>
</dbReference>
<keyword evidence="4" id="KW-1185">Reference proteome</keyword>
<feature type="compositionally biased region" description="Polar residues" evidence="1">
    <location>
        <begin position="85"/>
        <end position="98"/>
    </location>
</feature>
<accession>A0ABD3XTP8</accession>
<feature type="region of interest" description="Disordered" evidence="1">
    <location>
        <begin position="70"/>
        <end position="98"/>
    </location>
</feature>
<dbReference type="InterPro" id="IPR003609">
    <property type="entry name" value="Pan_app"/>
</dbReference>
<dbReference type="Proteomes" id="UP001634394">
    <property type="component" value="Unassembled WGS sequence"/>
</dbReference>
<reference evidence="3 4" key="1">
    <citation type="submission" date="2024-11" db="EMBL/GenBank/DDBJ databases">
        <title>Chromosome-level genome assembly of the freshwater bivalve Anodonta woodiana.</title>
        <authorList>
            <person name="Chen X."/>
        </authorList>
    </citation>
    <scope>NUCLEOTIDE SEQUENCE [LARGE SCALE GENOMIC DNA]</scope>
    <source>
        <strain evidence="3">MN2024</strain>
        <tissue evidence="3">Gills</tissue>
    </source>
</reference>
<feature type="domain" description="Apple" evidence="2">
    <location>
        <begin position="31"/>
        <end position="81"/>
    </location>
</feature>
<evidence type="ECO:0000259" key="2">
    <source>
        <dbReference type="Pfam" id="PF00024"/>
    </source>
</evidence>
<dbReference type="AlphaFoldDB" id="A0ABD3XTP8"/>
<dbReference type="Gene3D" id="3.50.4.10">
    <property type="entry name" value="Hepatocyte Growth Factor"/>
    <property type="match status" value="1"/>
</dbReference>
<gene>
    <name evidence="3" type="ORF">ACJMK2_001916</name>
</gene>
<comment type="caution">
    <text evidence="3">The sequence shown here is derived from an EMBL/GenBank/DDBJ whole genome shotgun (WGS) entry which is preliminary data.</text>
</comment>
<name>A0ABD3XTP8_SINWO</name>
<evidence type="ECO:0000313" key="4">
    <source>
        <dbReference type="Proteomes" id="UP001634394"/>
    </source>
</evidence>
<protein>
    <recommendedName>
        <fullName evidence="2">Apple domain-containing protein</fullName>
    </recommendedName>
</protein>
<organism evidence="3 4">
    <name type="scientific">Sinanodonta woodiana</name>
    <name type="common">Chinese pond mussel</name>
    <name type="synonym">Anodonta woodiana</name>
    <dbReference type="NCBI Taxonomy" id="1069815"/>
    <lineage>
        <taxon>Eukaryota</taxon>
        <taxon>Metazoa</taxon>
        <taxon>Spiralia</taxon>
        <taxon>Lophotrochozoa</taxon>
        <taxon>Mollusca</taxon>
        <taxon>Bivalvia</taxon>
        <taxon>Autobranchia</taxon>
        <taxon>Heteroconchia</taxon>
        <taxon>Palaeoheterodonta</taxon>
        <taxon>Unionida</taxon>
        <taxon>Unionoidea</taxon>
        <taxon>Unionidae</taxon>
        <taxon>Unioninae</taxon>
        <taxon>Sinanodonta</taxon>
    </lineage>
</organism>
<evidence type="ECO:0000256" key="1">
    <source>
        <dbReference type="SAM" id="MobiDB-lite"/>
    </source>
</evidence>
<proteinExistence type="predicted"/>
<evidence type="ECO:0000313" key="3">
    <source>
        <dbReference type="EMBL" id="KAL3889579.1"/>
    </source>
</evidence>